<dbReference type="OrthoDB" id="82273at2157"/>
<dbReference type="KEGG" id="mfc:BRM9_0669"/>
<evidence type="ECO:0000313" key="4">
    <source>
        <dbReference type="Proteomes" id="UP000062768"/>
    </source>
</evidence>
<dbReference type="PATRIC" id="fig|2162.10.peg.1775"/>
<protein>
    <submittedName>
        <fullName evidence="1">Uncharacterized protein</fullName>
    </submittedName>
</protein>
<dbReference type="AlphaFoldDB" id="A0A089ZF26"/>
<reference evidence="2" key="2">
    <citation type="submission" date="2014-09" db="EMBL/GenBank/DDBJ databases">
        <authorList>
            <person name="Bishop-Lilly K.A."/>
            <person name="Broomall S.M."/>
            <person name="Chain P.S."/>
            <person name="Chertkov O."/>
            <person name="Coyne S.R."/>
            <person name="Daligault H.E."/>
            <person name="Davenport K.W."/>
            <person name="Erkkila T."/>
            <person name="Frey K.G."/>
            <person name="Gibbons H.S."/>
            <person name="Gu W."/>
            <person name="Jaissle J."/>
            <person name="Johnson S.L."/>
            <person name="Koroleva G.I."/>
            <person name="Ladner J.T."/>
            <person name="Lo C.-C."/>
            <person name="Minogue T.D."/>
            <person name="Munk C."/>
            <person name="Palacios G.F."/>
            <person name="Redden C.L."/>
            <person name="Rosenzweig C.N."/>
            <person name="Scholz M.B."/>
            <person name="Teshima H."/>
            <person name="Xu Y."/>
        </authorList>
    </citation>
    <scope>NUCLEOTIDE SEQUENCE</scope>
    <source>
        <strain evidence="2">Mb9</strain>
    </source>
</reference>
<reference evidence="1" key="1">
    <citation type="submission" date="2013-12" db="EMBL/GenBank/DDBJ databases">
        <title>The complete genome sequence of Methanobacterium sp. BRM9.</title>
        <authorList>
            <consortium name="Pastoral Greenhouse Gas Research Consortium"/>
            <person name="Kelly W.J."/>
            <person name="Leahy S.C."/>
            <person name="Perry R."/>
            <person name="Li D."/>
            <person name="Altermann E."/>
            <person name="Lambie S.C."/>
            <person name="Attwood G.T."/>
        </authorList>
    </citation>
    <scope>NUCLEOTIDE SEQUENCE [LARGE SCALE GENOMIC DNA]</scope>
    <source>
        <strain evidence="1">BRM9</strain>
    </source>
</reference>
<dbReference type="GeneID" id="26739937"/>
<accession>A0A089ZF26</accession>
<dbReference type="RefSeq" id="WP_048084797.1">
    <property type="nucleotide sequence ID" value="NZ_CP006933.1"/>
</dbReference>
<evidence type="ECO:0000313" key="1">
    <source>
        <dbReference type="EMBL" id="AIS31490.1"/>
    </source>
</evidence>
<dbReference type="EMBL" id="CP006933">
    <property type="protein sequence ID" value="AIS31490.1"/>
    <property type="molecule type" value="Genomic_DNA"/>
</dbReference>
<dbReference type="Proteomes" id="UP000062768">
    <property type="component" value="Chromosome I"/>
</dbReference>
<evidence type="ECO:0000313" key="2">
    <source>
        <dbReference type="EMBL" id="CEL25337.1"/>
    </source>
</evidence>
<dbReference type="EMBL" id="LN734822">
    <property type="protein sequence ID" value="CEL25337.1"/>
    <property type="molecule type" value="Genomic_DNA"/>
</dbReference>
<dbReference type="Proteomes" id="UP000029661">
    <property type="component" value="Chromosome"/>
</dbReference>
<organism evidence="1 3">
    <name type="scientific">Methanobacterium formicicum</name>
    <dbReference type="NCBI Taxonomy" id="2162"/>
    <lineage>
        <taxon>Archaea</taxon>
        <taxon>Methanobacteriati</taxon>
        <taxon>Methanobacteriota</taxon>
        <taxon>Methanomada group</taxon>
        <taxon>Methanobacteria</taxon>
        <taxon>Methanobacteriales</taxon>
        <taxon>Methanobacteriaceae</taxon>
        <taxon>Methanobacterium</taxon>
    </lineage>
</organism>
<keyword evidence="4" id="KW-1185">Reference proteome</keyword>
<gene>
    <name evidence="1" type="ORF">BRM9_0669</name>
    <name evidence="2" type="ORF">MB9_1702</name>
</gene>
<proteinExistence type="predicted"/>
<evidence type="ECO:0000313" key="3">
    <source>
        <dbReference type="Proteomes" id="UP000029661"/>
    </source>
</evidence>
<sequence>MEPEIDEGISEKDVMGLMHVFTRVPPLVLKMVVKGNKNVVRSFEAQVRDHYQQLTTEEKIKVEKVLEMPVSELQRILQNVYLETHQKQLKILADPGAEPFITLNLQELRKMLNSSDL</sequence>
<name>A0A089ZF26_METFO</name>